<dbReference type="InterPro" id="IPR011330">
    <property type="entry name" value="Glyco_hydro/deAcase_b/a-brl"/>
</dbReference>
<keyword evidence="1" id="KW-0812">Transmembrane</keyword>
<dbReference type="SUPFAM" id="SSF88713">
    <property type="entry name" value="Glycoside hydrolase/deacetylase"/>
    <property type="match status" value="1"/>
</dbReference>
<feature type="transmembrane region" description="Helical" evidence="1">
    <location>
        <begin position="12"/>
        <end position="36"/>
    </location>
</feature>
<dbReference type="Gene3D" id="3.20.20.370">
    <property type="entry name" value="Glycoside hydrolase/deacetylase"/>
    <property type="match status" value="1"/>
</dbReference>
<dbReference type="AlphaFoldDB" id="A0A3B0V0U3"/>
<keyword evidence="1" id="KW-1133">Transmembrane helix</keyword>
<dbReference type="InterPro" id="IPR006837">
    <property type="entry name" value="Divergent_DAC"/>
</dbReference>
<proteinExistence type="predicted"/>
<sequence>MADKDRSRMGGRALLIALLVISFLAGAVFVLLIRGWNGPEPTVYPLPAPPASEETGRLLSGAPQLRGAIIIDDMGARMSRFRSLAELDYKVTVSVLPHLRYSGRLAREAGDLGFEVILHLPMEPVNTAVYRPGKGALYTSMEPGAIRGLLAADIADVPGIKGVNNHMGSKFTRDSDAMGVVLEVLAKRGLFFIDSKTSSGSVAGKLAGRYGVKTASRDVFLDNEQDKDYIKGQFKEFIKAVKRRGSAIAIGHPYPETIEVLKETQEELREAGIKVVNVSELVE</sequence>
<dbReference type="CDD" id="cd10936">
    <property type="entry name" value="CE4_DAC2"/>
    <property type="match status" value="1"/>
</dbReference>
<evidence type="ECO:0000313" key="2">
    <source>
        <dbReference type="EMBL" id="VAW37165.1"/>
    </source>
</evidence>
<keyword evidence="1" id="KW-0472">Membrane</keyword>
<protein>
    <recommendedName>
        <fullName evidence="3">Periplasmic protein YibQ, distant homology with nucleoside diphosphatase and polysaccharide deacetylase</fullName>
    </recommendedName>
</protein>
<evidence type="ECO:0008006" key="3">
    <source>
        <dbReference type="Google" id="ProtNLM"/>
    </source>
</evidence>
<dbReference type="GO" id="GO:0005975">
    <property type="term" value="P:carbohydrate metabolic process"/>
    <property type="evidence" value="ECO:0007669"/>
    <property type="project" value="InterPro"/>
</dbReference>
<name>A0A3B0V0U3_9ZZZZ</name>
<organism evidence="2">
    <name type="scientific">hydrothermal vent metagenome</name>
    <dbReference type="NCBI Taxonomy" id="652676"/>
    <lineage>
        <taxon>unclassified sequences</taxon>
        <taxon>metagenomes</taxon>
        <taxon>ecological metagenomes</taxon>
    </lineage>
</organism>
<evidence type="ECO:0000256" key="1">
    <source>
        <dbReference type="SAM" id="Phobius"/>
    </source>
</evidence>
<reference evidence="2" key="1">
    <citation type="submission" date="2018-06" db="EMBL/GenBank/DDBJ databases">
        <authorList>
            <person name="Zhirakovskaya E."/>
        </authorList>
    </citation>
    <scope>NUCLEOTIDE SEQUENCE</scope>
</reference>
<accession>A0A3B0V0U3</accession>
<dbReference type="PANTHER" id="PTHR30105:SF2">
    <property type="entry name" value="DIVERGENT POLYSACCHARIDE DEACETYLASE SUPERFAMILY"/>
    <property type="match status" value="1"/>
</dbReference>
<dbReference type="PANTHER" id="PTHR30105">
    <property type="entry name" value="UNCHARACTERIZED YIBQ-RELATED"/>
    <property type="match status" value="1"/>
</dbReference>
<gene>
    <name evidence="2" type="ORF">MNBD_DELTA02-1251</name>
</gene>
<dbReference type="EMBL" id="UOEZ01000050">
    <property type="protein sequence ID" value="VAW37165.1"/>
    <property type="molecule type" value="Genomic_DNA"/>
</dbReference>
<dbReference type="Pfam" id="PF04748">
    <property type="entry name" value="Polysacc_deac_2"/>
    <property type="match status" value="1"/>
</dbReference>